<feature type="non-terminal residue" evidence="2">
    <location>
        <position position="1"/>
    </location>
</feature>
<evidence type="ECO:0000313" key="3">
    <source>
        <dbReference type="Proteomes" id="UP000324701"/>
    </source>
</evidence>
<name>A0A5B1AG54_MYCSI</name>
<dbReference type="Pfam" id="PF02720">
    <property type="entry name" value="DUF222"/>
    <property type="match status" value="1"/>
</dbReference>
<dbReference type="InterPro" id="IPR003870">
    <property type="entry name" value="DUF222"/>
</dbReference>
<feature type="non-terminal residue" evidence="2">
    <location>
        <position position="73"/>
    </location>
</feature>
<sequence>SSREEVVAVFDALAATMTQLQELSFDALTTPERLALLQRCETARRQLPTIEHALINQLAEQASDEELGGRLPA</sequence>
<reference evidence="2 3" key="1">
    <citation type="submission" date="2019-09" db="EMBL/GenBank/DDBJ databases">
        <title>Report of infection by Mycobacterium simiae a patient suffering from pulmonary tuberculosis.</title>
        <authorList>
            <person name="Mohanty P.S."/>
            <person name="Bansal A.K."/>
            <person name="Singh H."/>
            <person name="Sharma S."/>
            <person name="Patil S.A."/>
            <person name="Upadhaya P."/>
            <person name="Singh P.K."/>
            <person name="Kumar D."/>
            <person name="Kumar S."/>
            <person name="Singh R.K."/>
            <person name="Chaudhary B."/>
        </authorList>
    </citation>
    <scope>NUCLEOTIDE SEQUENCE [LARGE SCALE GENOMIC DNA]</scope>
    <source>
        <strain evidence="2 3">JAL-560-SIM</strain>
    </source>
</reference>
<dbReference type="RefSeq" id="WP_262491219.1">
    <property type="nucleotide sequence ID" value="NZ_VTZN01000687.1"/>
</dbReference>
<proteinExistence type="predicted"/>
<dbReference type="EMBL" id="VTZN01000687">
    <property type="protein sequence ID" value="KAA1234631.1"/>
    <property type="molecule type" value="Genomic_DNA"/>
</dbReference>
<dbReference type="AlphaFoldDB" id="A0A5B1AG54"/>
<feature type="domain" description="DUF222" evidence="1">
    <location>
        <begin position="35"/>
        <end position="70"/>
    </location>
</feature>
<evidence type="ECO:0000259" key="1">
    <source>
        <dbReference type="Pfam" id="PF02720"/>
    </source>
</evidence>
<gene>
    <name evidence="2" type="ORF">F0Q45_27360</name>
</gene>
<protein>
    <recommendedName>
        <fullName evidence="1">DUF222 domain-containing protein</fullName>
    </recommendedName>
</protein>
<evidence type="ECO:0000313" key="2">
    <source>
        <dbReference type="EMBL" id="KAA1234631.1"/>
    </source>
</evidence>
<keyword evidence="3" id="KW-1185">Reference proteome</keyword>
<organism evidence="2 3">
    <name type="scientific">Mycobacterium simiae</name>
    <name type="common">Mycobacterium habana</name>
    <dbReference type="NCBI Taxonomy" id="1784"/>
    <lineage>
        <taxon>Bacteria</taxon>
        <taxon>Bacillati</taxon>
        <taxon>Actinomycetota</taxon>
        <taxon>Actinomycetes</taxon>
        <taxon>Mycobacteriales</taxon>
        <taxon>Mycobacteriaceae</taxon>
        <taxon>Mycobacterium</taxon>
        <taxon>Mycobacterium simiae complex</taxon>
    </lineage>
</organism>
<comment type="caution">
    <text evidence="2">The sequence shown here is derived from an EMBL/GenBank/DDBJ whole genome shotgun (WGS) entry which is preliminary data.</text>
</comment>
<dbReference type="Proteomes" id="UP000324701">
    <property type="component" value="Unassembled WGS sequence"/>
</dbReference>
<accession>A0A5B1AG54</accession>